<dbReference type="EMBL" id="JBHSMI010000067">
    <property type="protein sequence ID" value="MFC5407327.1"/>
    <property type="molecule type" value="Genomic_DNA"/>
</dbReference>
<dbReference type="GO" id="GO:0005524">
    <property type="term" value="F:ATP binding"/>
    <property type="evidence" value="ECO:0007669"/>
    <property type="project" value="UniProtKB-KW"/>
</dbReference>
<comment type="caution">
    <text evidence="10">The sequence shown here is derived from an EMBL/GenBank/DDBJ whole genome shotgun (WGS) entry which is preliminary data.</text>
</comment>
<keyword evidence="4 10" id="KW-0067">ATP-binding</keyword>
<dbReference type="Pfam" id="PF00005">
    <property type="entry name" value="ABC_tran"/>
    <property type="match status" value="1"/>
</dbReference>
<dbReference type="PROSITE" id="PS50929">
    <property type="entry name" value="ABC_TM1F"/>
    <property type="match status" value="1"/>
</dbReference>
<name>A0ABW0I496_9BACL</name>
<dbReference type="InterPro" id="IPR003439">
    <property type="entry name" value="ABC_transporter-like_ATP-bd"/>
</dbReference>
<protein>
    <submittedName>
        <fullName evidence="10">ABC transporter ATP-binding protein</fullName>
    </submittedName>
</protein>
<dbReference type="InterPro" id="IPR011527">
    <property type="entry name" value="ABC1_TM_dom"/>
</dbReference>
<dbReference type="InterPro" id="IPR036640">
    <property type="entry name" value="ABC1_TM_sf"/>
</dbReference>
<dbReference type="PROSITE" id="PS50893">
    <property type="entry name" value="ABC_TRANSPORTER_2"/>
    <property type="match status" value="1"/>
</dbReference>
<feature type="transmembrane region" description="Helical" evidence="7">
    <location>
        <begin position="248"/>
        <end position="267"/>
    </location>
</feature>
<dbReference type="InterPro" id="IPR017871">
    <property type="entry name" value="ABC_transporter-like_CS"/>
</dbReference>
<dbReference type="InterPro" id="IPR003593">
    <property type="entry name" value="AAA+_ATPase"/>
</dbReference>
<dbReference type="SUPFAM" id="SSF90123">
    <property type="entry name" value="ABC transporter transmembrane region"/>
    <property type="match status" value="1"/>
</dbReference>
<dbReference type="PANTHER" id="PTHR24221">
    <property type="entry name" value="ATP-BINDING CASSETTE SUB-FAMILY B"/>
    <property type="match status" value="1"/>
</dbReference>
<evidence type="ECO:0000256" key="1">
    <source>
        <dbReference type="ARBA" id="ARBA00004651"/>
    </source>
</evidence>
<dbReference type="SUPFAM" id="SSF52540">
    <property type="entry name" value="P-loop containing nucleoside triphosphate hydrolases"/>
    <property type="match status" value="1"/>
</dbReference>
<dbReference type="PANTHER" id="PTHR24221:SF654">
    <property type="entry name" value="ATP-BINDING CASSETTE SUB-FAMILY B MEMBER 6"/>
    <property type="match status" value="1"/>
</dbReference>
<proteinExistence type="predicted"/>
<evidence type="ECO:0000256" key="2">
    <source>
        <dbReference type="ARBA" id="ARBA00022692"/>
    </source>
</evidence>
<comment type="subcellular location">
    <subcellularLocation>
        <location evidence="1">Cell membrane</location>
        <topology evidence="1">Multi-pass membrane protein</topology>
    </subcellularLocation>
</comment>
<sequence length="590" mass="65963">MNTNIPNRDHPRLADVLSLLWGKMAPYRAAYLLALLLGLIQTAIVLYFPILNERYFNFLESESYADIRALIIGSSIVIFVLVGLQLLGEYLKFDAMGKLQRDFSLELADETQRLPFEKSLNEHSADLSQKITHDTRKTAQILFQIIDVMGNEIIMFLAATALILWHEWKVAVVILFVVPLIVLGTQALNKRLKQIGVEVADQEAKFRMIQQDVLQGMETVRSFNAGRWMRDRIFEERKKLNRLYIRKMFWEQAVLFVSSSMILLVTWGSVLAVARLAIIGEVQAGTALAFSILIWRISEPLIYLTQLWGGVQEQLGSAKRVYSVLLERKEPAAGAEPVANLQMACGLSFRHAAFAYPGKAIFTNLNLNVAPGAFMALVGLSGTGKSTIAKVASGLLFTGQGEIVVNGLSAAKDPERFRRSVMYVSQTPYFFTGTISSNLTLNRSFSEKELASAVKAAQADEMIRELPDGYETMISEKGNSLSAGQKQRLAIARALLQERPVYIFDEATSALDVRMEWKVIQSIKEWTRNKGRSLIVISHRLDVVHDADSICVIEKDKIVSLGTHAELMSNNPMYKELFGISADGVRCSNE</sequence>
<dbReference type="PROSITE" id="PS00211">
    <property type="entry name" value="ABC_TRANSPORTER_1"/>
    <property type="match status" value="1"/>
</dbReference>
<dbReference type="Pfam" id="PF00664">
    <property type="entry name" value="ABC_membrane"/>
    <property type="match status" value="1"/>
</dbReference>
<evidence type="ECO:0000259" key="9">
    <source>
        <dbReference type="PROSITE" id="PS50929"/>
    </source>
</evidence>
<evidence type="ECO:0000256" key="6">
    <source>
        <dbReference type="ARBA" id="ARBA00023136"/>
    </source>
</evidence>
<feature type="transmembrane region" description="Helical" evidence="7">
    <location>
        <begin position="141"/>
        <end position="164"/>
    </location>
</feature>
<evidence type="ECO:0000313" key="11">
    <source>
        <dbReference type="Proteomes" id="UP001596113"/>
    </source>
</evidence>
<organism evidence="10 11">
    <name type="scientific">Cohnella soli</name>
    <dbReference type="NCBI Taxonomy" id="425005"/>
    <lineage>
        <taxon>Bacteria</taxon>
        <taxon>Bacillati</taxon>
        <taxon>Bacillota</taxon>
        <taxon>Bacilli</taxon>
        <taxon>Bacillales</taxon>
        <taxon>Paenibacillaceae</taxon>
        <taxon>Cohnella</taxon>
    </lineage>
</organism>
<evidence type="ECO:0000313" key="10">
    <source>
        <dbReference type="EMBL" id="MFC5407327.1"/>
    </source>
</evidence>
<feature type="transmembrane region" description="Helical" evidence="7">
    <location>
        <begin position="170"/>
        <end position="188"/>
    </location>
</feature>
<keyword evidence="11" id="KW-1185">Reference proteome</keyword>
<gene>
    <name evidence="10" type="ORF">ACFPOF_31745</name>
</gene>
<dbReference type="SMART" id="SM00382">
    <property type="entry name" value="AAA"/>
    <property type="match status" value="1"/>
</dbReference>
<dbReference type="InterPro" id="IPR027417">
    <property type="entry name" value="P-loop_NTPase"/>
</dbReference>
<feature type="transmembrane region" description="Helical" evidence="7">
    <location>
        <begin position="29"/>
        <end position="50"/>
    </location>
</feature>
<evidence type="ECO:0000259" key="8">
    <source>
        <dbReference type="PROSITE" id="PS50893"/>
    </source>
</evidence>
<dbReference type="Gene3D" id="1.20.1560.10">
    <property type="entry name" value="ABC transporter type 1, transmembrane domain"/>
    <property type="match status" value="1"/>
</dbReference>
<feature type="domain" description="ABC transporter" evidence="8">
    <location>
        <begin position="347"/>
        <end position="580"/>
    </location>
</feature>
<evidence type="ECO:0000256" key="7">
    <source>
        <dbReference type="SAM" id="Phobius"/>
    </source>
</evidence>
<feature type="domain" description="ABC transmembrane type-1" evidence="9">
    <location>
        <begin position="32"/>
        <end position="313"/>
    </location>
</feature>
<dbReference type="CDD" id="cd07346">
    <property type="entry name" value="ABC_6TM_exporters"/>
    <property type="match status" value="1"/>
</dbReference>
<dbReference type="InterPro" id="IPR039421">
    <property type="entry name" value="Type_1_exporter"/>
</dbReference>
<evidence type="ECO:0000256" key="5">
    <source>
        <dbReference type="ARBA" id="ARBA00022989"/>
    </source>
</evidence>
<dbReference type="RefSeq" id="WP_378139893.1">
    <property type="nucleotide sequence ID" value="NZ_JBHSMI010000067.1"/>
</dbReference>
<evidence type="ECO:0000256" key="4">
    <source>
        <dbReference type="ARBA" id="ARBA00022840"/>
    </source>
</evidence>
<accession>A0ABW0I496</accession>
<keyword evidence="6 7" id="KW-0472">Membrane</keyword>
<keyword evidence="2 7" id="KW-0812">Transmembrane</keyword>
<keyword evidence="3" id="KW-0547">Nucleotide-binding</keyword>
<reference evidence="11" key="1">
    <citation type="journal article" date="2019" name="Int. J. Syst. Evol. Microbiol.">
        <title>The Global Catalogue of Microorganisms (GCM) 10K type strain sequencing project: providing services to taxonomists for standard genome sequencing and annotation.</title>
        <authorList>
            <consortium name="The Broad Institute Genomics Platform"/>
            <consortium name="The Broad Institute Genome Sequencing Center for Infectious Disease"/>
            <person name="Wu L."/>
            <person name="Ma J."/>
        </authorList>
    </citation>
    <scope>NUCLEOTIDE SEQUENCE [LARGE SCALE GENOMIC DNA]</scope>
    <source>
        <strain evidence="11">CGMCC 1.18575</strain>
    </source>
</reference>
<keyword evidence="5 7" id="KW-1133">Transmembrane helix</keyword>
<dbReference type="Gene3D" id="3.40.50.300">
    <property type="entry name" value="P-loop containing nucleotide triphosphate hydrolases"/>
    <property type="match status" value="1"/>
</dbReference>
<feature type="transmembrane region" description="Helical" evidence="7">
    <location>
        <begin position="70"/>
        <end position="91"/>
    </location>
</feature>
<evidence type="ECO:0000256" key="3">
    <source>
        <dbReference type="ARBA" id="ARBA00022741"/>
    </source>
</evidence>
<dbReference type="Proteomes" id="UP001596113">
    <property type="component" value="Unassembled WGS sequence"/>
</dbReference>